<evidence type="ECO:0000313" key="1">
    <source>
        <dbReference type="EMBL" id="CDW19972.1"/>
    </source>
</evidence>
<name>A0A0K2T315_LEPSM</name>
<dbReference type="EMBL" id="HACA01002611">
    <property type="protein sequence ID" value="CDW19972.1"/>
    <property type="molecule type" value="Transcribed_RNA"/>
</dbReference>
<dbReference type="AlphaFoldDB" id="A0A0K2T315"/>
<sequence length="43" mass="5346">MFFLSLKNKVQRYPIESRYFLMESSRKWRNSIPCNFNKKKTKT</sequence>
<accession>A0A0K2T315</accession>
<organism evidence="1">
    <name type="scientific">Lepeophtheirus salmonis</name>
    <name type="common">Salmon louse</name>
    <name type="synonym">Caligus salmonis</name>
    <dbReference type="NCBI Taxonomy" id="72036"/>
    <lineage>
        <taxon>Eukaryota</taxon>
        <taxon>Metazoa</taxon>
        <taxon>Ecdysozoa</taxon>
        <taxon>Arthropoda</taxon>
        <taxon>Crustacea</taxon>
        <taxon>Multicrustacea</taxon>
        <taxon>Hexanauplia</taxon>
        <taxon>Copepoda</taxon>
        <taxon>Siphonostomatoida</taxon>
        <taxon>Caligidae</taxon>
        <taxon>Lepeophtheirus</taxon>
    </lineage>
</organism>
<protein>
    <submittedName>
        <fullName evidence="1">Uncharacterized protein</fullName>
    </submittedName>
</protein>
<reference evidence="1" key="1">
    <citation type="submission" date="2014-05" db="EMBL/GenBank/DDBJ databases">
        <authorList>
            <person name="Chronopoulou M."/>
        </authorList>
    </citation>
    <scope>NUCLEOTIDE SEQUENCE</scope>
    <source>
        <tissue evidence="1">Whole organism</tissue>
    </source>
</reference>
<proteinExistence type="predicted"/>